<evidence type="ECO:0000313" key="1">
    <source>
        <dbReference type="EMBL" id="QNU66009.1"/>
    </source>
</evidence>
<dbReference type="InterPro" id="IPR037523">
    <property type="entry name" value="VOC_core"/>
</dbReference>
<accession>A0A4U7JLF5</accession>
<reference evidence="1 2" key="1">
    <citation type="submission" date="2020-09" db="EMBL/GenBank/DDBJ databases">
        <title>Characterization and genome sequencing of Ruminiclostridium sp. nov. MA18.</title>
        <authorList>
            <person name="Rettenmaier R."/>
            <person name="Kowollik M.-L."/>
            <person name="Liebl W."/>
            <person name="Zverlov V."/>
        </authorList>
    </citation>
    <scope>NUCLEOTIDE SEQUENCE [LARGE SCALE GENOMIC DNA]</scope>
    <source>
        <strain evidence="1 2">MA18</strain>
    </source>
</reference>
<dbReference type="KEGG" id="rher:EHE19_014110"/>
<gene>
    <name evidence="1" type="ORF">EHE19_014110</name>
</gene>
<dbReference type="InterPro" id="IPR004360">
    <property type="entry name" value="Glyas_Fos-R_dOase_dom"/>
</dbReference>
<dbReference type="PROSITE" id="PS51819">
    <property type="entry name" value="VOC"/>
    <property type="match status" value="1"/>
</dbReference>
<dbReference type="SUPFAM" id="SSF54593">
    <property type="entry name" value="Glyoxalase/Bleomycin resistance protein/Dihydroxybiphenyl dioxygenase"/>
    <property type="match status" value="1"/>
</dbReference>
<dbReference type="AlphaFoldDB" id="A0A4U7JLF5"/>
<dbReference type="InterPro" id="IPR051332">
    <property type="entry name" value="Fosfomycin_Res_Enzymes"/>
</dbReference>
<dbReference type="InterPro" id="IPR029068">
    <property type="entry name" value="Glyas_Bleomycin-R_OHBP_Dase"/>
</dbReference>
<dbReference type="PANTHER" id="PTHR36113">
    <property type="entry name" value="LYASE, PUTATIVE-RELATED-RELATED"/>
    <property type="match status" value="1"/>
</dbReference>
<dbReference type="Gene3D" id="3.10.180.10">
    <property type="entry name" value="2,3-Dihydroxybiphenyl 1,2-Dioxygenase, domain 1"/>
    <property type="match status" value="1"/>
</dbReference>
<proteinExistence type="predicted"/>
<name>A0A4U7JLF5_9FIRM</name>
<dbReference type="Proteomes" id="UP000306409">
    <property type="component" value="Chromosome"/>
</dbReference>
<sequence>MKFCWCTLTVKNLEESINFYKDIIGLPIIRELEPQSGVKIVFLGDGETNIELIYNETIKEVNFGPNISLGFEVESVSEKIQFLEKRGIKIESGPFRPNPHVKFIYILDPNGLKIQLIEKITGSIEDDKNEYF</sequence>
<evidence type="ECO:0000313" key="2">
    <source>
        <dbReference type="Proteomes" id="UP000306409"/>
    </source>
</evidence>
<keyword evidence="2" id="KW-1185">Reference proteome</keyword>
<dbReference type="PANTHER" id="PTHR36113:SF3">
    <property type="entry name" value="SLL5075 PROTEIN"/>
    <property type="match status" value="1"/>
</dbReference>
<organism evidence="1 2">
    <name type="scientific">Ruminiclostridium herbifermentans</name>
    <dbReference type="NCBI Taxonomy" id="2488810"/>
    <lineage>
        <taxon>Bacteria</taxon>
        <taxon>Bacillati</taxon>
        <taxon>Bacillota</taxon>
        <taxon>Clostridia</taxon>
        <taxon>Eubacteriales</taxon>
        <taxon>Oscillospiraceae</taxon>
        <taxon>Ruminiclostridium</taxon>
    </lineage>
</organism>
<dbReference type="EMBL" id="CP061336">
    <property type="protein sequence ID" value="QNU66009.1"/>
    <property type="molecule type" value="Genomic_DNA"/>
</dbReference>
<dbReference type="Pfam" id="PF00903">
    <property type="entry name" value="Glyoxalase"/>
    <property type="match status" value="1"/>
</dbReference>
<dbReference type="RefSeq" id="WP_137696757.1">
    <property type="nucleotide sequence ID" value="NZ_CP061336.1"/>
</dbReference>
<dbReference type="CDD" id="cd06587">
    <property type="entry name" value="VOC"/>
    <property type="match status" value="1"/>
</dbReference>
<dbReference type="OrthoDB" id="192739at2"/>
<protein>
    <submittedName>
        <fullName evidence="1">VOC family protein</fullName>
    </submittedName>
</protein>